<dbReference type="AlphaFoldDB" id="A0A1I0DII4"/>
<evidence type="ECO:0000313" key="4">
    <source>
        <dbReference type="Proteomes" id="UP000242642"/>
    </source>
</evidence>
<evidence type="ECO:0000256" key="1">
    <source>
        <dbReference type="ARBA" id="ARBA00009964"/>
    </source>
</evidence>
<dbReference type="Proteomes" id="UP000242642">
    <property type="component" value="Unassembled WGS sequence"/>
</dbReference>
<sequence>MSKFTVEFKETILTKLLDGDYTSITALAQHYNISTSTLYKWQTELKAGLNDNGMKNKTTSKKTNSKTKSPIPVNKLTEAQKKLNIIIATSTLNEAELARYCRENGYDIAMVKSLLSECVEALAMKEMNVIAESHKLTEKDKEINHYKKELARKDRALSETAALLVLSKKAKAIWGETQED</sequence>
<dbReference type="SUPFAM" id="SSF46689">
    <property type="entry name" value="Homeodomain-like"/>
    <property type="match status" value="1"/>
</dbReference>
<gene>
    <name evidence="3" type="ORF">SAMN02583745_02009</name>
</gene>
<dbReference type="RefSeq" id="WP_093320487.1">
    <property type="nucleotide sequence ID" value="NZ_FOHV01000016.1"/>
</dbReference>
<keyword evidence="4" id="KW-1185">Reference proteome</keyword>
<proteinExistence type="inferred from homology"/>
<name>A0A1I0DII4_9GAMM</name>
<dbReference type="OrthoDB" id="9813126at2"/>
<dbReference type="EMBL" id="FOHV01000016">
    <property type="protein sequence ID" value="SET32139.1"/>
    <property type="molecule type" value="Genomic_DNA"/>
</dbReference>
<organism evidence="3 4">
    <name type="scientific">Thorsellia anophelis DSM 18579</name>
    <dbReference type="NCBI Taxonomy" id="1123402"/>
    <lineage>
        <taxon>Bacteria</taxon>
        <taxon>Pseudomonadati</taxon>
        <taxon>Pseudomonadota</taxon>
        <taxon>Gammaproteobacteria</taxon>
        <taxon>Enterobacterales</taxon>
        <taxon>Thorselliaceae</taxon>
        <taxon>Thorsellia</taxon>
    </lineage>
</organism>
<evidence type="ECO:0000256" key="2">
    <source>
        <dbReference type="SAM" id="MobiDB-lite"/>
    </source>
</evidence>
<dbReference type="Pfam" id="PF01527">
    <property type="entry name" value="HTH_Tnp_1"/>
    <property type="match status" value="1"/>
</dbReference>
<dbReference type="GO" id="GO:0006313">
    <property type="term" value="P:DNA transposition"/>
    <property type="evidence" value="ECO:0007669"/>
    <property type="project" value="InterPro"/>
</dbReference>
<dbReference type="GO" id="GO:0004803">
    <property type="term" value="F:transposase activity"/>
    <property type="evidence" value="ECO:0007669"/>
    <property type="project" value="InterPro"/>
</dbReference>
<dbReference type="STRING" id="1123402.SAMN02583745_02009"/>
<accession>A0A1I0DII4</accession>
<protein>
    <submittedName>
        <fullName evidence="3">Transposase and inactivated derivatives</fullName>
    </submittedName>
</protein>
<dbReference type="InterPro" id="IPR002514">
    <property type="entry name" value="Transposase_8"/>
</dbReference>
<dbReference type="InterPro" id="IPR009057">
    <property type="entry name" value="Homeodomain-like_sf"/>
</dbReference>
<comment type="similarity">
    <text evidence="1">Belongs to the transposase 8 family.</text>
</comment>
<evidence type="ECO:0000313" key="3">
    <source>
        <dbReference type="EMBL" id="SET32139.1"/>
    </source>
</evidence>
<feature type="region of interest" description="Disordered" evidence="2">
    <location>
        <begin position="50"/>
        <end position="69"/>
    </location>
</feature>
<dbReference type="GO" id="GO:0003677">
    <property type="term" value="F:DNA binding"/>
    <property type="evidence" value="ECO:0007669"/>
    <property type="project" value="InterPro"/>
</dbReference>
<reference evidence="4" key="1">
    <citation type="submission" date="2016-10" db="EMBL/GenBank/DDBJ databases">
        <authorList>
            <person name="Varghese N."/>
            <person name="Submissions S."/>
        </authorList>
    </citation>
    <scope>NUCLEOTIDE SEQUENCE [LARGE SCALE GENOMIC DNA]</scope>
    <source>
        <strain evidence="4">DSM 18579</strain>
    </source>
</reference>